<accession>A0AA36C635</accession>
<comment type="caution">
    <text evidence="1">The sequence shown here is derived from an EMBL/GenBank/DDBJ whole genome shotgun (WGS) entry which is preliminary data.</text>
</comment>
<organism evidence="1 2">
    <name type="scientific">Mesorhabditis spiculigera</name>
    <dbReference type="NCBI Taxonomy" id="96644"/>
    <lineage>
        <taxon>Eukaryota</taxon>
        <taxon>Metazoa</taxon>
        <taxon>Ecdysozoa</taxon>
        <taxon>Nematoda</taxon>
        <taxon>Chromadorea</taxon>
        <taxon>Rhabditida</taxon>
        <taxon>Rhabditina</taxon>
        <taxon>Rhabditomorpha</taxon>
        <taxon>Rhabditoidea</taxon>
        <taxon>Rhabditidae</taxon>
        <taxon>Mesorhabditinae</taxon>
        <taxon>Mesorhabditis</taxon>
    </lineage>
</organism>
<reference evidence="1" key="1">
    <citation type="submission" date="2023-06" db="EMBL/GenBank/DDBJ databases">
        <authorList>
            <person name="Delattre M."/>
        </authorList>
    </citation>
    <scope>NUCLEOTIDE SEQUENCE</scope>
    <source>
        <strain evidence="1">AF72</strain>
    </source>
</reference>
<sequence length="591" mass="67181">MTLQRLAQKRKVEVNQPPATQRTLMSIQYHDGPLVRFMKRKVKTDMETAFLTVDEQRSLERDLARLRTSITRVTRYWCSGCDRTVKETLSTACCRRTVRGLWASNLRLQLERLLQLHDTSITKTLEGQEPREIRLLLNYDGYSPTGLTSSSLWPFFLSLLDLPESEQIIIVELRDITTITLDGRLYAVKCRIHNISADDEAKRLSFGMGSCQSSGTCWYCRSDQTRHKFAWYPGRDASQQCIEAEQKRNGFTSHIRSRILDMIDINQLPIDYLHCFSEGILKNWLQICLPGLFGVDKVRRLMGARLDERLAIKGALQTRLPRGCQTIGKVTRLTETSGKYKESFALYVAGPLMLMAPCENTAFAIYGLGICCLAHATYDRCINRRWKEIEVLVDSLGRLANQLEPKLFTYKAHMIFYHLVEHWRKHGTPHRYSTSLFESCNAKLKLGVSASISRGGMALIATSQIGELICQRELLLQLRDAPATKEDLRFLPQPASMFQERAVSWGKVPEPARSMLEDCMAVCIFSSFHIGSKLLVNSTVHPANFYRDDGLMYGDVSGEARPALFLYAFTRPDGSTHLLTDEPPRNSSALA</sequence>
<evidence type="ECO:0000313" key="2">
    <source>
        <dbReference type="Proteomes" id="UP001177023"/>
    </source>
</evidence>
<proteinExistence type="predicted"/>
<protein>
    <submittedName>
        <fullName evidence="1">Uncharacterized protein</fullName>
    </submittedName>
</protein>
<dbReference type="InterPro" id="IPR009667">
    <property type="entry name" value="DUF1258"/>
</dbReference>
<keyword evidence="2" id="KW-1185">Reference proteome</keyword>
<gene>
    <name evidence="1" type="ORF">MSPICULIGERA_LOCUS929</name>
</gene>
<dbReference type="Pfam" id="PF06869">
    <property type="entry name" value="DUF1258"/>
    <property type="match status" value="1"/>
</dbReference>
<dbReference type="EMBL" id="CATQJA010000224">
    <property type="protein sequence ID" value="CAJ0558275.1"/>
    <property type="molecule type" value="Genomic_DNA"/>
</dbReference>
<evidence type="ECO:0000313" key="1">
    <source>
        <dbReference type="EMBL" id="CAJ0558275.1"/>
    </source>
</evidence>
<feature type="non-terminal residue" evidence="1">
    <location>
        <position position="591"/>
    </location>
</feature>
<name>A0AA36C635_9BILA</name>
<dbReference type="Proteomes" id="UP001177023">
    <property type="component" value="Unassembled WGS sequence"/>
</dbReference>
<dbReference type="AlphaFoldDB" id="A0AA36C635"/>